<evidence type="ECO:0000256" key="4">
    <source>
        <dbReference type="ARBA" id="ARBA00023133"/>
    </source>
</evidence>
<evidence type="ECO:0000256" key="1">
    <source>
        <dbReference type="ARBA" id="ARBA00004744"/>
    </source>
</evidence>
<feature type="compositionally biased region" description="Low complexity" evidence="9">
    <location>
        <begin position="26"/>
        <end position="45"/>
    </location>
</feature>
<keyword evidence="5" id="KW-0456">Lyase</keyword>
<dbReference type="GO" id="GO:0004325">
    <property type="term" value="F:ferrochelatase activity"/>
    <property type="evidence" value="ECO:0007669"/>
    <property type="project" value="InterPro"/>
</dbReference>
<evidence type="ECO:0000256" key="7">
    <source>
        <dbReference type="ARBA" id="ARBA00024536"/>
    </source>
</evidence>
<evidence type="ECO:0000313" key="11">
    <source>
        <dbReference type="Proteomes" id="UP000004668"/>
    </source>
</evidence>
<keyword evidence="4" id="KW-0350">Heme biosynthesis</keyword>
<dbReference type="HOGENOM" id="CLU_018884_2_0_11"/>
<keyword evidence="6" id="KW-0627">Porphyrin biosynthesis</keyword>
<name>F2UY47_ACTVI</name>
<evidence type="ECO:0000256" key="5">
    <source>
        <dbReference type="ARBA" id="ARBA00023239"/>
    </source>
</evidence>
<comment type="similarity">
    <text evidence="8">Belongs to the ferrochelatase family.</text>
</comment>
<comment type="pathway">
    <text evidence="1">Porphyrin-containing compound metabolism; protoheme biosynthesis.</text>
</comment>
<dbReference type="InterPro" id="IPR001015">
    <property type="entry name" value="Ferrochelatase"/>
</dbReference>
<dbReference type="EC" id="4.99.1.9" evidence="2"/>
<dbReference type="eggNOG" id="COG0276">
    <property type="taxonomic scope" value="Bacteria"/>
</dbReference>
<dbReference type="InterPro" id="IPR033659">
    <property type="entry name" value="Ferrochelatase_N"/>
</dbReference>
<dbReference type="HAMAP" id="MF_00323">
    <property type="entry name" value="Ferrochelatase"/>
    <property type="match status" value="1"/>
</dbReference>
<feature type="region of interest" description="Disordered" evidence="9">
    <location>
        <begin position="1"/>
        <end position="93"/>
    </location>
</feature>
<dbReference type="CDD" id="cd03411">
    <property type="entry name" value="Ferrochelatase_N"/>
    <property type="match status" value="1"/>
</dbReference>
<feature type="region of interest" description="Disordered" evidence="9">
    <location>
        <begin position="328"/>
        <end position="356"/>
    </location>
</feature>
<evidence type="ECO:0000256" key="9">
    <source>
        <dbReference type="SAM" id="MobiDB-lite"/>
    </source>
</evidence>
<dbReference type="CDD" id="cd00419">
    <property type="entry name" value="Ferrochelatase_C"/>
    <property type="match status" value="1"/>
</dbReference>
<dbReference type="Pfam" id="PF00762">
    <property type="entry name" value="Ferrochelatase"/>
    <property type="match status" value="1"/>
</dbReference>
<reference evidence="10 11" key="2">
    <citation type="submission" date="2011-10" db="EMBL/GenBank/DDBJ databases">
        <title>The Genome Sequence of Actinomyces viscosus C505.</title>
        <authorList>
            <consortium name="The Broad Institute Genome Sequencing Platform"/>
            <consortium name="The Broad Institute Genome Sequencing Center for Infectious Disease"/>
            <person name="Earl A."/>
            <person name="Ward D."/>
            <person name="Feldgarden M."/>
            <person name="Gevers D."/>
            <person name="Sibley C.D."/>
            <person name="Field T.R."/>
            <person name="Grinwis M."/>
            <person name="Eshaghurshan C.S."/>
            <person name="Surette M.G."/>
            <person name="Young S.K."/>
            <person name="Zeng Q."/>
            <person name="Gargeya S."/>
            <person name="Fitzgerald M."/>
            <person name="Haas B."/>
            <person name="Abouelleil A."/>
            <person name="Alvarado L."/>
            <person name="Arachchi H.M."/>
            <person name="Berlin A."/>
            <person name="Brown A."/>
            <person name="Chapman S.B."/>
            <person name="Chen Z."/>
            <person name="Dunbar C."/>
            <person name="Freedman E."/>
            <person name="Gearin G."/>
            <person name="Goldberg J."/>
            <person name="Griggs A."/>
            <person name="Gujja S."/>
            <person name="Heiman D."/>
            <person name="Howarth C."/>
            <person name="Larson L."/>
            <person name="Lui A."/>
            <person name="MacDonald P.J.P."/>
            <person name="Montmayeur A."/>
            <person name="Murphy C."/>
            <person name="Neiman D."/>
            <person name="Pearson M."/>
            <person name="Priest M."/>
            <person name="Roberts A."/>
            <person name="Saif S."/>
            <person name="Shea T."/>
            <person name="Shenoy N."/>
            <person name="Sisk P."/>
            <person name="Stolte C."/>
            <person name="Sykes S."/>
            <person name="Wortman J."/>
            <person name="Nusbaum C."/>
            <person name="Birren B."/>
        </authorList>
    </citation>
    <scope>NUCLEOTIDE SEQUENCE [LARGE SCALE GENOMIC DNA]</scope>
    <source>
        <strain evidence="10 11">C505</strain>
    </source>
</reference>
<evidence type="ECO:0000256" key="8">
    <source>
        <dbReference type="RuleBase" id="RU004185"/>
    </source>
</evidence>
<evidence type="ECO:0000256" key="2">
    <source>
        <dbReference type="ARBA" id="ARBA00013215"/>
    </source>
</evidence>
<dbReference type="EMBL" id="ACRE02000051">
    <property type="protein sequence ID" value="EGE38148.1"/>
    <property type="molecule type" value="Genomic_DNA"/>
</dbReference>
<evidence type="ECO:0000256" key="3">
    <source>
        <dbReference type="ARBA" id="ARBA00023004"/>
    </source>
</evidence>
<reference evidence="11" key="1">
    <citation type="submission" date="2010-02" db="EMBL/GenBank/DDBJ databases">
        <title>The Genome Sequence of Prevotella oris strain C735.</title>
        <authorList>
            <consortium name="The Broad Institute Genome Sequencing Platform"/>
            <person name="Ward D."/>
            <person name="Feldgarden M."/>
            <person name="Earl A."/>
            <person name="Young S.K."/>
            <person name="Zeng Q."/>
            <person name="Koehrsen M."/>
            <person name="Alvarado L."/>
            <person name="Berlin A."/>
            <person name="Bochicchio J."/>
            <person name="Borenstein D."/>
            <person name="Chapman S.B."/>
            <person name="Chen Z."/>
            <person name="Engels R."/>
            <person name="Freedman E."/>
            <person name="Gellesch M."/>
            <person name="Goldberg J."/>
            <person name="Griggs A."/>
            <person name="Gujja S."/>
            <person name="Heilman E."/>
            <person name="Heiman D."/>
            <person name="Hepburn T."/>
            <person name="Howarth C."/>
            <person name="Jen D."/>
            <person name="Larson L."/>
            <person name="Mehta T."/>
            <person name="Park D."/>
            <person name="Pearson M."/>
            <person name="Roberts A."/>
            <person name="Saif S."/>
            <person name="Shea T."/>
            <person name="Shenoy N."/>
            <person name="Sisk P."/>
            <person name="Stolte C."/>
            <person name="Sykes S."/>
            <person name="Thomson T."/>
            <person name="Walk T."/>
            <person name="White J."/>
            <person name="Yandava C."/>
            <person name="Sibley C.D."/>
            <person name="Field T.R."/>
            <person name="Grinwis M."/>
            <person name="Eshaghurshan C.S."/>
            <person name="Surette M.G."/>
            <person name="Haas B."/>
            <person name="Nusbaum C."/>
            <person name="Birren B."/>
        </authorList>
    </citation>
    <scope>NUCLEOTIDE SEQUENCE [LARGE SCALE GENOMIC DNA]</scope>
    <source>
        <strain evidence="11">C505</strain>
    </source>
</reference>
<gene>
    <name evidence="10" type="ORF">HMPREF0059_01001</name>
</gene>
<dbReference type="GO" id="GO:0006783">
    <property type="term" value="P:heme biosynthetic process"/>
    <property type="evidence" value="ECO:0007669"/>
    <property type="project" value="UniProtKB-KW"/>
</dbReference>
<protein>
    <recommendedName>
        <fullName evidence="2">coproporphyrin ferrochelatase</fullName>
        <ecNumber evidence="2">4.99.1.9</ecNumber>
    </recommendedName>
</protein>
<evidence type="ECO:0000256" key="6">
    <source>
        <dbReference type="ARBA" id="ARBA00023244"/>
    </source>
</evidence>
<proteinExistence type="inferred from homology"/>
<organism evidence="10 11">
    <name type="scientific">Actinomyces viscosus C505</name>
    <dbReference type="NCBI Taxonomy" id="562973"/>
    <lineage>
        <taxon>Bacteria</taxon>
        <taxon>Bacillati</taxon>
        <taxon>Actinomycetota</taxon>
        <taxon>Actinomycetes</taxon>
        <taxon>Actinomycetales</taxon>
        <taxon>Actinomycetaceae</taxon>
        <taxon>Actinomyces</taxon>
    </lineage>
</organism>
<keyword evidence="3" id="KW-0408">Iron</keyword>
<sequence length="544" mass="56301">TPVSRPLARSTASPWCPWRRPSGPCTTWPPASSTSPPSWPAAPARRAARRPTVRPSSSSGVWKAQERTMTDTAAPVPGPTQEAPARLDARPDALPGADLGGALASVPALDPLAPYDAILLQSYGGPRRPEDVLPFMRNATAGRGVPDSRLVEVSGHYQSVGGASPINACNAELRDALQARLAERGSTLPIIVGNRNWHPFVSQALRELADAGARRVLALPTAAFGSYSGCRQYREDLAGAVALLADGADGSTGEGFEADAAARVGGDGGGPVELTVDKTRPYYNTPGLLQANIDAIVEAYGALAEQGVAAEGARLVLVTHSIPLGMEAGSAPGDGAESTHGASGVSGPTGAGRREPGVAADLSTEVSYVAQHEALAAVLVPEVARRLGLETVEADLVYCSRSGPPQARWLEPDVNDHLEALAAGHLTDGHPVERPGGVVVAPFGFISDHMEVVFDLDTEAAQTARDLGMPYARAATVGTHPAFIDSLVDILFERAAAARGEDVRPDSTTGVGPFHTVCPDSCCRNGAGHPGRPAHHGTDGDGSR</sequence>
<feature type="non-terminal residue" evidence="10">
    <location>
        <position position="1"/>
    </location>
</feature>
<dbReference type="UniPathway" id="UPA00252"/>
<dbReference type="Proteomes" id="UP000004668">
    <property type="component" value="Unassembled WGS sequence"/>
</dbReference>
<dbReference type="Gene3D" id="3.40.50.1400">
    <property type="match status" value="2"/>
</dbReference>
<dbReference type="SUPFAM" id="SSF53800">
    <property type="entry name" value="Chelatase"/>
    <property type="match status" value="1"/>
</dbReference>
<comment type="caution">
    <text evidence="10">The sequence shown here is derived from an EMBL/GenBank/DDBJ whole genome shotgun (WGS) entry which is preliminary data.</text>
</comment>
<dbReference type="PANTHER" id="PTHR11108:SF1">
    <property type="entry name" value="FERROCHELATASE, MITOCHONDRIAL"/>
    <property type="match status" value="1"/>
</dbReference>
<dbReference type="AlphaFoldDB" id="F2UY47"/>
<dbReference type="PANTHER" id="PTHR11108">
    <property type="entry name" value="FERROCHELATASE"/>
    <property type="match status" value="1"/>
</dbReference>
<dbReference type="InterPro" id="IPR033644">
    <property type="entry name" value="Ferrochelatase_C"/>
</dbReference>
<accession>F2UY47</accession>
<evidence type="ECO:0000313" key="10">
    <source>
        <dbReference type="EMBL" id="EGE38148.1"/>
    </source>
</evidence>
<comment type="catalytic activity">
    <reaction evidence="7">
        <text>Fe-coproporphyrin III + 2 H(+) = coproporphyrin III + Fe(2+)</text>
        <dbReference type="Rhea" id="RHEA:49572"/>
        <dbReference type="ChEBI" id="CHEBI:15378"/>
        <dbReference type="ChEBI" id="CHEBI:29033"/>
        <dbReference type="ChEBI" id="CHEBI:68438"/>
        <dbReference type="ChEBI" id="CHEBI:131725"/>
        <dbReference type="EC" id="4.99.1.9"/>
    </reaction>
    <physiologicalReaction direction="right-to-left" evidence="7">
        <dbReference type="Rhea" id="RHEA:49574"/>
    </physiologicalReaction>
</comment>